<dbReference type="InterPro" id="IPR000409">
    <property type="entry name" value="BEACH_dom"/>
</dbReference>
<dbReference type="GeneID" id="4622454"/>
<dbReference type="Proteomes" id="UP000000591">
    <property type="component" value="Chromosome VI"/>
</dbReference>
<dbReference type="InParanoid" id="Q752F6"/>
<feature type="domain" description="BEACH-type PH" evidence="6">
    <location>
        <begin position="1318"/>
        <end position="1449"/>
    </location>
</feature>
<accession>Q752F6</accession>
<dbReference type="CDD" id="cd01201">
    <property type="entry name" value="PH_BEACH"/>
    <property type="match status" value="1"/>
</dbReference>
<dbReference type="SUPFAM" id="SSF50729">
    <property type="entry name" value="PH domain-like"/>
    <property type="match status" value="1"/>
</dbReference>
<dbReference type="OMA" id="RAWCSAS"/>
<dbReference type="FunCoup" id="Q752F6">
    <property type="interactions" value="15"/>
</dbReference>
<evidence type="ECO:0000259" key="5">
    <source>
        <dbReference type="PROSITE" id="PS50197"/>
    </source>
</evidence>
<dbReference type="eggNOG" id="KOG1786">
    <property type="taxonomic scope" value="Eukaryota"/>
</dbReference>
<reference evidence="7 8" key="1">
    <citation type="journal article" date="2004" name="Science">
        <title>The Ashbya gossypii genome as a tool for mapping the ancient Saccharomyces cerevisiae genome.</title>
        <authorList>
            <person name="Dietrich F.S."/>
            <person name="Voegeli S."/>
            <person name="Brachat S."/>
            <person name="Lerch A."/>
            <person name="Gates K."/>
            <person name="Steiner S."/>
            <person name="Mohr C."/>
            <person name="Pohlmann R."/>
            <person name="Luedi P."/>
            <person name="Choi S."/>
            <person name="Wing R.A."/>
            <person name="Flavier A."/>
            <person name="Gaffney T.D."/>
            <person name="Philippsen P."/>
        </authorList>
    </citation>
    <scope>NUCLEOTIDE SEQUENCE [LARGE SCALE GENOMIC DNA]</scope>
    <source>
        <strain evidence="8">ATCC 10895 / CBS 109.51 / FGSC 9923 / NRRL Y-1056</strain>
    </source>
</reference>
<dbReference type="Gene3D" id="1.10.1540.10">
    <property type="entry name" value="BEACH domain"/>
    <property type="match status" value="1"/>
</dbReference>
<dbReference type="InterPro" id="IPR050865">
    <property type="entry name" value="BEACH_Domain"/>
</dbReference>
<evidence type="ECO:0000259" key="6">
    <source>
        <dbReference type="PROSITE" id="PS51783"/>
    </source>
</evidence>
<dbReference type="SUPFAM" id="SSF50978">
    <property type="entry name" value="WD40 repeat-like"/>
    <property type="match status" value="1"/>
</dbReference>
<dbReference type="SUPFAM" id="SSF81837">
    <property type="entry name" value="BEACH domain"/>
    <property type="match status" value="1"/>
</dbReference>
<dbReference type="Gene3D" id="2.130.10.10">
    <property type="entry name" value="YVTN repeat-like/Quinoprotein amine dehydrogenase"/>
    <property type="match status" value="1"/>
</dbReference>
<reference evidence="8" key="2">
    <citation type="journal article" date="2013" name="G3 (Bethesda)">
        <title>Genomes of Ashbya fungi isolated from insects reveal four mating-type loci, numerous translocations, lack of transposons, and distinct gene duplications.</title>
        <authorList>
            <person name="Dietrich F.S."/>
            <person name="Voegeli S."/>
            <person name="Kuo S."/>
            <person name="Philippsen P."/>
        </authorList>
    </citation>
    <scope>GENOME REANNOTATION</scope>
    <source>
        <strain evidence="8">ATCC 10895 / CBS 109.51 / FGSC 9923 / NRRL Y-1056</strain>
    </source>
</reference>
<evidence type="ECO:0000256" key="1">
    <source>
        <dbReference type="ARBA" id="ARBA00022574"/>
    </source>
</evidence>
<dbReference type="Pfam" id="PF14844">
    <property type="entry name" value="PH_BEACH"/>
    <property type="match status" value="1"/>
</dbReference>
<feature type="domain" description="BEACH" evidence="5">
    <location>
        <begin position="1495"/>
        <end position="1789"/>
    </location>
</feature>
<dbReference type="KEGG" id="ago:AGOS_AFR620W"/>
<sequence length="2107" mass="241340">MQDLLEELISILDQLLDLVTEARTPKSKILSLYNILSNRQPDNSTQDSIRDYVDLELGRHFVNLKVTDPNIIPDVGKWTEFLEFKYAELGGTYYAVALQVVLSLMSNSFLNKQQVAQHTGIKQLLLLRLEACTEPIVESKLTELYSQVLSVNCNPQDLLYLYAGLPECRYPFFHILNDLAEEVSDPYSQCYLAFENCGFQHALEPTRGALTVSIWIELLSLLDQRLLVLGEHACLEVRESLLLISRDGFTMAFFDMFDFLLTTLYHITLVFDGQEVSLYVDGCFIQTVLLPDVLTENAAKVKVGSDKCSFKLYRMFILKGVMHAPYLQTLNRTMNISAESPSIYQQKMLEHDVSGGRDPISQPEDLTADAILEIEAHDWILNKENDEGAYTITFPSENDCQRNMCFYYKCANILSCMETINALRIVMYAITRAEDIDYLFNCLKHLFILLRNPYLRGDFENKFDYGMLSTLLTRGVLRRLNDPINIDFLNLILEYCTTNTNDPSLIVINNKSAYKHLVLNLELWMSGDHKTPEVREAVRFLLFQLDWLQNSNHRHFNRLQLTNLRLLETFTIQQHLLFTRDSEDNLFLTLSKDVISFYASLLELDMFPKYITSMMYFSFYELNCGYYQSATLVLKAVDTLFSKVLETEDRKKIGKLSSSLSVKVLMILLDAGSSDEEVVLLVMSLLLKHLLSKRDIQRAFAKSGGYTLLFSILKDIQSGLTGKVTNLLCTYAFGNHIVPTHSESTSLLIRPQGDGLQRIVFELHYLAIALLEIAVIKAPKEDQQELSKNIITYINELALLHSTHSRISLFDPSVCQLHERLLTLLLTLTDPKYQGFYIQAILDIELLLSNNIFFHLKNDDPPTFSNYLQNILVMKGTSDLSPSRLQVSNKRSNYIETTIIIKIVPHVIEKLVACGTSLNLLFSNNPSMLKNIVRLFTEVRPSLCTFEFEANTYLIFYKSIMAILEAVKSYSFIQRRTANLKNLTDFQELNMYMFLEILSAQKTNLATEQWRIFLKSLLFYQEALFSQSQGHFEKEFAACIILFLVNCIQQSVSDDLLSLYINVLRTVILHHDNRLKSLSNAISRQQNHEIKEILAEMLVSNDEEVLDLLCSFRARSIFTPLLSSYIQNNLNKKVPSSERRDFMPASKVHESLLKMKQHYIENRLLELQKLHQLFCKDNVNFSKKMINVEERRIVNLLNDLDDDANFTFETVHTNFVNNELFMELHDHKSVISRVWTLDTAEDCNRMKKRLTTIYNSAPRLFSGSSCPILNVDPTATMSRVRNSLSSVTSYCVVTRFDSLKLSDLESEDNNRKVLKSLKEGDTVKQVWNCTIVVGLKLYEGILVMGNKYLYFIKNYFFSARNKVVMNIEDAAVSERDMTTTLITGAMQEIEGTKKDHEITHWDLTTLAWLIKRPFLLRDVGIELIFEHGNNCFFSFANTDIRDDVYRYADKLPRSHDIDPVLFETLEEVNKRASDIGCRNGISTVSLSAKFASVFSPAANLLDSFDAISLWRKGYISNFYYLMIINTLAGRTFNDLTQYPVFPWVIADYTSEELDFEDPSTFRDLTKPMGAQDRDRMQKFVERYNALSSLDDPSSPPFHYGTHYSSAMIVSSYLIRLEPFAKSYLLLQGGKFGPADRLFNSIERTWKSASKESTTDVRELTPEFYYLPDFLQNINDYDFGCLQSGDKVGDVILPPWAKGDPKIFISKNREALESKYVSEHLHQWIDLIFGYKQKGLWAIDVVNVFNRLSYSGAVNLDRINDENERRAVTGIIHNFGQTPLQLFHEPHPIREFNSVHCFVSGFWEEMRELPNNTTSILSENANRAVKLLEFERCDELTARWIGFPHNAIKVGNFRVALHGNTSINICGKIFKDVHNTKISCLASFNEGYFITGDAAGLIKIWNFFEDREGLHLKLLNNCYGHINGIHAISATKEYSAMLSCDMHGCTYMWDLSKGDALRTISRDAKCIAVSNSTSHLMVVDISNNVHVYDLNGSKFASMSLTQDITAISFVNFASQEMSRYRHMYWKEKDIIVLGFIDGTVCLYVLELKNGTWCLNCLKKLRSGRAAAITALGSRVKLASLNNGSPKYVDILRVEISAGNTEGDIFTWK</sequence>
<dbReference type="InterPro" id="IPR023362">
    <property type="entry name" value="PH-BEACH_dom"/>
</dbReference>
<dbReference type="SMART" id="SM01026">
    <property type="entry name" value="Beach"/>
    <property type="match status" value="1"/>
</dbReference>
<dbReference type="EMBL" id="AE016819">
    <property type="protein sequence ID" value="AAS53991.2"/>
    <property type="molecule type" value="Genomic_DNA"/>
</dbReference>
<dbReference type="STRING" id="284811.Q752F6"/>
<dbReference type="PROSITE" id="PS51783">
    <property type="entry name" value="PH_BEACH"/>
    <property type="match status" value="1"/>
</dbReference>
<dbReference type="OrthoDB" id="26681at2759"/>
<dbReference type="PANTHER" id="PTHR13743">
    <property type="entry name" value="BEIGE/BEACH-RELATED"/>
    <property type="match status" value="1"/>
</dbReference>
<dbReference type="RefSeq" id="NP_986167.2">
    <property type="nucleotide sequence ID" value="NM_212303.2"/>
</dbReference>
<keyword evidence="8" id="KW-1185">Reference proteome</keyword>
<protein>
    <recommendedName>
        <fullName evidence="4">Beige protein homolog 1</fullName>
    </recommendedName>
</protein>
<dbReference type="FunFam" id="1.10.1540.10:FF:000001">
    <property type="entry name" value="neurobeachin isoform X1"/>
    <property type="match status" value="1"/>
</dbReference>
<keyword evidence="1" id="KW-0853">WD repeat</keyword>
<dbReference type="InterPro" id="IPR036372">
    <property type="entry name" value="BEACH_dom_sf"/>
</dbReference>
<dbReference type="InterPro" id="IPR036322">
    <property type="entry name" value="WD40_repeat_dom_sf"/>
</dbReference>
<evidence type="ECO:0000313" key="8">
    <source>
        <dbReference type="Proteomes" id="UP000000591"/>
    </source>
</evidence>
<gene>
    <name evidence="7" type="ORF">AGOS_AFR620W</name>
</gene>
<evidence type="ECO:0000256" key="2">
    <source>
        <dbReference type="ARBA" id="ARBA00022737"/>
    </source>
</evidence>
<evidence type="ECO:0000256" key="4">
    <source>
        <dbReference type="ARBA" id="ARBA00073334"/>
    </source>
</evidence>
<dbReference type="Pfam" id="PF02138">
    <property type="entry name" value="Beach"/>
    <property type="match status" value="1"/>
</dbReference>
<dbReference type="SMART" id="SM00320">
    <property type="entry name" value="WD40"/>
    <property type="match status" value="3"/>
</dbReference>
<dbReference type="PROSITE" id="PS50197">
    <property type="entry name" value="BEACH"/>
    <property type="match status" value="1"/>
</dbReference>
<evidence type="ECO:0000313" key="7">
    <source>
        <dbReference type="EMBL" id="AAS53991.2"/>
    </source>
</evidence>
<dbReference type="Gene3D" id="2.30.29.30">
    <property type="entry name" value="Pleckstrin-homology domain (PH domain)/Phosphotyrosine-binding domain (PTB)"/>
    <property type="match status" value="1"/>
</dbReference>
<comment type="function">
    <text evidence="3">May be involved in protein sorting and cell wall formation.</text>
</comment>
<dbReference type="CDD" id="cd06071">
    <property type="entry name" value="Beach"/>
    <property type="match status" value="1"/>
</dbReference>
<dbReference type="InterPro" id="IPR011993">
    <property type="entry name" value="PH-like_dom_sf"/>
</dbReference>
<dbReference type="HOGENOM" id="CLU_000175_3_1_1"/>
<organism evidence="7 8">
    <name type="scientific">Eremothecium gossypii (strain ATCC 10895 / CBS 109.51 / FGSC 9923 / NRRL Y-1056)</name>
    <name type="common">Yeast</name>
    <name type="synonym">Ashbya gossypii</name>
    <dbReference type="NCBI Taxonomy" id="284811"/>
    <lineage>
        <taxon>Eukaryota</taxon>
        <taxon>Fungi</taxon>
        <taxon>Dikarya</taxon>
        <taxon>Ascomycota</taxon>
        <taxon>Saccharomycotina</taxon>
        <taxon>Saccharomycetes</taxon>
        <taxon>Saccharomycetales</taxon>
        <taxon>Saccharomycetaceae</taxon>
        <taxon>Eremothecium</taxon>
    </lineage>
</organism>
<dbReference type="InterPro" id="IPR001680">
    <property type="entry name" value="WD40_rpt"/>
</dbReference>
<dbReference type="PANTHER" id="PTHR13743:SF123">
    <property type="entry name" value="PROTEIN FAN"/>
    <property type="match status" value="1"/>
</dbReference>
<evidence type="ECO:0000256" key="3">
    <source>
        <dbReference type="ARBA" id="ARBA00054699"/>
    </source>
</evidence>
<keyword evidence="2" id="KW-0677">Repeat</keyword>
<name>Q752F6_EREGS</name>
<proteinExistence type="predicted"/>
<dbReference type="InterPro" id="IPR015943">
    <property type="entry name" value="WD40/YVTN_repeat-like_dom_sf"/>
</dbReference>